<reference evidence="4 5" key="1">
    <citation type="submission" date="2018-11" db="EMBL/GenBank/DDBJ databases">
        <title>Draft genome of Simplicispira Flexivirga sp. BO-16.</title>
        <authorList>
            <person name="Im W.T."/>
        </authorList>
    </citation>
    <scope>NUCLEOTIDE SEQUENCE [LARGE SCALE GENOMIC DNA]</scope>
    <source>
        <strain evidence="4 5">BO-16</strain>
    </source>
</reference>
<organism evidence="4 5">
    <name type="scientific">Flexivirga caeni</name>
    <dbReference type="NCBI Taxonomy" id="2294115"/>
    <lineage>
        <taxon>Bacteria</taxon>
        <taxon>Bacillati</taxon>
        <taxon>Actinomycetota</taxon>
        <taxon>Actinomycetes</taxon>
        <taxon>Micrococcales</taxon>
        <taxon>Dermacoccaceae</taxon>
        <taxon>Flexivirga</taxon>
    </lineage>
</organism>
<comment type="caution">
    <text evidence="4">The sequence shown here is derived from an EMBL/GenBank/DDBJ whole genome shotgun (WGS) entry which is preliminary data.</text>
</comment>
<name>A0A3M9MD31_9MICO</name>
<dbReference type="InterPro" id="IPR001647">
    <property type="entry name" value="HTH_TetR"/>
</dbReference>
<proteinExistence type="predicted"/>
<dbReference type="AlphaFoldDB" id="A0A3M9MD31"/>
<dbReference type="PROSITE" id="PS50977">
    <property type="entry name" value="HTH_TETR_2"/>
    <property type="match status" value="1"/>
</dbReference>
<dbReference type="PRINTS" id="PR00455">
    <property type="entry name" value="HTHTETR"/>
</dbReference>
<sequence length="234" mass="24762">MGVTSFGSRDGSYGPVAGGVDSTLMNKSRGRRVGHPDTRAQILAVARTRFLAGGYAHTSMRSIAADAGVDVALLSYHFASKQGLFTAAMAIPVRPGELLDRVLDTPVEQWPEGILRTVLRVWDDPRTGPALVQTVVAGATQDSRTGGFDEFLETELLGRLTARLAGRDAEARALGVLLAIAGVLATRYLVRVPSVVAASSESLVRIAAPSIAVHLRGARLARPAARAIDGRSRR</sequence>
<gene>
    <name evidence="4" type="ORF">EFY87_07870</name>
</gene>
<evidence type="ECO:0000313" key="4">
    <source>
        <dbReference type="EMBL" id="RNI23057.1"/>
    </source>
</evidence>
<dbReference type="Pfam" id="PF00440">
    <property type="entry name" value="TetR_N"/>
    <property type="match status" value="1"/>
</dbReference>
<dbReference type="Pfam" id="PF17920">
    <property type="entry name" value="TetR_C_16"/>
    <property type="match status" value="1"/>
</dbReference>
<dbReference type="PANTHER" id="PTHR30055">
    <property type="entry name" value="HTH-TYPE TRANSCRIPTIONAL REGULATOR RUTR"/>
    <property type="match status" value="1"/>
</dbReference>
<evidence type="ECO:0000256" key="1">
    <source>
        <dbReference type="ARBA" id="ARBA00023125"/>
    </source>
</evidence>
<dbReference type="Gene3D" id="1.10.10.60">
    <property type="entry name" value="Homeodomain-like"/>
    <property type="match status" value="1"/>
</dbReference>
<dbReference type="GO" id="GO:0003700">
    <property type="term" value="F:DNA-binding transcription factor activity"/>
    <property type="evidence" value="ECO:0007669"/>
    <property type="project" value="TreeGrafter"/>
</dbReference>
<dbReference type="GO" id="GO:0000976">
    <property type="term" value="F:transcription cis-regulatory region binding"/>
    <property type="evidence" value="ECO:0007669"/>
    <property type="project" value="TreeGrafter"/>
</dbReference>
<keyword evidence="1 2" id="KW-0238">DNA-binding</keyword>
<dbReference type="SUPFAM" id="SSF46689">
    <property type="entry name" value="Homeodomain-like"/>
    <property type="match status" value="1"/>
</dbReference>
<evidence type="ECO:0000256" key="2">
    <source>
        <dbReference type="PROSITE-ProRule" id="PRU00335"/>
    </source>
</evidence>
<protein>
    <submittedName>
        <fullName evidence="4">TetR/AcrR family transcriptional regulator</fullName>
    </submittedName>
</protein>
<accession>A0A3M9MD31</accession>
<evidence type="ECO:0000259" key="3">
    <source>
        <dbReference type="PROSITE" id="PS50977"/>
    </source>
</evidence>
<dbReference type="InterPro" id="IPR036271">
    <property type="entry name" value="Tet_transcr_reg_TetR-rel_C_sf"/>
</dbReference>
<dbReference type="InterPro" id="IPR009057">
    <property type="entry name" value="Homeodomain-like_sf"/>
</dbReference>
<dbReference type="EMBL" id="RJJQ01000006">
    <property type="protein sequence ID" value="RNI23057.1"/>
    <property type="molecule type" value="Genomic_DNA"/>
</dbReference>
<dbReference type="SUPFAM" id="SSF48498">
    <property type="entry name" value="Tetracyclin repressor-like, C-terminal domain"/>
    <property type="match status" value="1"/>
</dbReference>
<feature type="domain" description="HTH tetR-type" evidence="3">
    <location>
        <begin position="36"/>
        <end position="96"/>
    </location>
</feature>
<evidence type="ECO:0000313" key="5">
    <source>
        <dbReference type="Proteomes" id="UP000271678"/>
    </source>
</evidence>
<dbReference type="PANTHER" id="PTHR30055:SF235">
    <property type="entry name" value="TRANSCRIPTIONAL REGULATORY PROTEIN"/>
    <property type="match status" value="1"/>
</dbReference>
<keyword evidence="5" id="KW-1185">Reference proteome</keyword>
<dbReference type="Proteomes" id="UP000271678">
    <property type="component" value="Unassembled WGS sequence"/>
</dbReference>
<dbReference type="Gene3D" id="1.10.357.10">
    <property type="entry name" value="Tetracycline Repressor, domain 2"/>
    <property type="match status" value="1"/>
</dbReference>
<feature type="DNA-binding region" description="H-T-H motif" evidence="2">
    <location>
        <begin position="59"/>
        <end position="78"/>
    </location>
</feature>
<dbReference type="InterPro" id="IPR050109">
    <property type="entry name" value="HTH-type_TetR-like_transc_reg"/>
</dbReference>
<dbReference type="InterPro" id="IPR041678">
    <property type="entry name" value="TetR_C_16"/>
</dbReference>